<dbReference type="Gene3D" id="1.10.1200.10">
    <property type="entry name" value="ACP-like"/>
    <property type="match status" value="2"/>
</dbReference>
<dbReference type="InterPro" id="IPR042099">
    <property type="entry name" value="ANL_N_sf"/>
</dbReference>
<dbReference type="Gene3D" id="3.30.559.30">
    <property type="entry name" value="Nonribosomal peptide synthetase, condensation domain"/>
    <property type="match status" value="4"/>
</dbReference>
<dbReference type="Gene3D" id="3.30.300.30">
    <property type="match status" value="3"/>
</dbReference>
<dbReference type="SUPFAM" id="SSF52777">
    <property type="entry name" value="CoA-dependent acyltransferases"/>
    <property type="match status" value="8"/>
</dbReference>
<dbReference type="InterPro" id="IPR009081">
    <property type="entry name" value="PP-bd_ACP"/>
</dbReference>
<sequence>MSTGGVRTGQEAGDQREELVRARLAGARRGRRAALRRADRDGPLALSHGQQQMWFLSRLDPDSWEYSVPVVLRLRGPLDAGVLRRGFEALHSRHEILRTRYRLDGAQPVQLIDPPGTFDLPVDDLTELADAAERERQALSLAEAEPGRPFDLERGRPLRARLIRLADDDHILAVVLHHVACDEWSVGLLLGELAALYEEFAAGRSDPLPPIDFQYADYAAWQRSRLADGTLDPHLAYWREQLEGITPLEVPADRPRPATRSWAGDAVPVTLPAELTERLRALGSAHGATLFTTLLTGYQALLARYTGRTDIPVGTVVSGRGRPELEQLVGYAINTLVLRGRWQGDPSFRTLLDSARATVLDAFDHQEYPFARLVDELQPERDMSRTPLCQVAFTLHQERTAAFRLPGVTAEPLRATSRVSRFDLTLQLGERADGSVHGTLEYSTALYDRATAERLARHYVRLLESAATDPDRALSLLDLLDDTDLAVLAPVPRLFPAPDRCVHELFEERAAAAPDATAVVFGGQRLSYAELDARANRLAHHLRELGAGPGELVAVSLDRGIDLVPTLIGVLKSGAAYLPLDPEHPAERLAYTLKDAGARIVVTSDAHAEHLAAAHDGRLVNLDGERDIAALAAAPTTAPASGVRPDDLIYTIYTSGSTGRPKGVGLTHANVLRLFTVTEEHYGFDEHDAWTLFHSYAFDMSVWELWGALLYGGRLVVVPPDTARSPEDFLRLLATERVTVLNQTPSGFRGLVALAADGHPLIDELALRVVTFGGERLDMPALRPWVARRGLDRTALVNMYGITETTVHTTYHPVTDADLEADHGNDVGVPLHDLQVQLLGTHGELVPVGVPGEIHVGGPGVARMYLGRPRLTAERFVPDPYGPPGSRLYRSGDLARRRLDGGLDYLGRIDHQVKIRGHRIELGEIKAALTAHPLVRDAVVVAREDTPGDKRLVAYVVLAGEAVVAPSELRALLARTLPAYMIPTAFLALGKIPLTVNGKLDQAALPAPDRGALTVGRTQVAPRTAAEERMTEVWREVLGVGRVGVTDSFFDLGGDSLRAVALAAALRDAEYDVTVRDVFAHRTPAELVEFLTGRPAPARPEPGVAPFALLTDEDRARLPEGVVDAYPLAQVQLGMVVEMLADDGRNHYHNSTCFRILDEKPFVAEALQQAVQVVIGRHEILRTSFALDGYSVPLQLVHDPSQVDSPVRTRDLTALDAEAAEQSLRAFMTEERAELFDLTRPPLIRFTAHTRNDGSWWLTLTECHAVLEGWSHHSLLMELVTTYRALRDGQPLQEPEPAAVRYADFVAAELKSLDSGEDRDYWRGIVEDHPKFVPPAGWGDDPLTTPRGLHRAWVPYHDLEAGLRALASEAQVPIKSVLHAAHLKVMSRLTPEETFRTGLVTNARPEAVGAERVHGVYLNPLPFAFRRGARTWRALVRQVFDQEIEVWPHRRYPLGAMQREFGVGERLVDVRFSYQNFRQVDQDLIDYAATIDDSPTEFLLGVSTRAGFMVITANRHVIGRAGVDRLASMYRSVLESMAADADGDAEQAVLPGGERELVLSSWNDTAASVREVSVPELIAERAAESPGAVAVEAGGVRLTFSELDARANRLAGVLRSRGVRAESSVAVLLDRSADLVVALLAVWRAGAGFVPLDPVLPKERIAGMLADAGVSVAVTSAEYADRFTVDVVRVDEDHPEADLLSLPVDLDSLAYTIFTSGSTGRPKGVQVTHRSLANHVDWAVKELASCGSGGAPVFSSVAFDLVVPNVWAPLAAGQRVWLFDGELTELGQALVEAGPFSFLKLTPGHLEVIGGQLGDEQIREMTTRIVVAGEALPGALVERWRRLLGDGRLWNEYGPTEATVGTCVFPIEEAHEGVVPIGRPLPNMTMRVLDARQLPVPVGVLGELYVGGAGVARGYVGDPIRTAERFLPDPYGEPGARMYRTGDLVRWRADGAVEFVGRIDDQVKVRGYRIELGEIRAALTTHPGVSDAAVIVTDDQRLVAYVVGGGEGLRDALAPMLPDYMVPSLFIELDSIPLTANGKLDRRALPDPEATTTDSYIAPRTETEEKIAAVWGQVLGLDNVGVEDNFFDLGGHSIKAIALVGALRAEGFEAAVGDVFRHRTVAGLATALGASAGTPEADPSVVAPFALISQEDRARLPEGLADAFPLAQVQLGMLVEMLADDGLNKYHNTTTFRIRDGRAFDTDALEQAARALVKRHEMLRASFALEGYSVPLQLIHPSAEIPVTVHDLRGQDERSQAAARREHVVEERAATFDLERPPLLRISALVESDEAWWLSVSVCHPITEGWSHRSLLSEIVEGYLRVRAGESLPAPEAPAVRYADFVAAERASLDSDEDRGYWRGVIEGHAKFELPSGWSGDETPRPAHTVRVPLADLAPALRAAASDTGTSLKAVLHAAHLKVMSLLTPEEAFHTGLVCSGRPEILGAERVYGMYLNTVPFAFRRGARTWRELVRQVYDQEAALWPHRRFPMPVMQRELADESRLLDVRFSYLDLQDAQAESDIVDADSGMGEGATEFGLAIAARASGLLLTADPRRLTPAAVDRLASMYRAVLEAMVQDVDGGAESTYLPSGERELMLSLWNDTATPVREVPVPELIAERAAESPGAVAVEAKGLRLTFGELEDRANRLAQRLRDTGVGPESSVAVLLDRSVDLVVALLAVWRAGAGYVPLDPVLPRERIGGMLADAGVSVAVTSAEYADRFTVEVVRADGDHPAAAGPLEPVDLDSLAYTIFTSGSTGRPKGVQVTHRSLANHVDWAVKELASCGSGGAPVFSSVAFDLVVPNVWAPLAAGQRVWLFDGELTELGQALVEAGPFSFLKLTPGHLEVIGGQLGDDQIRELTTRIVVAGEALPGALVERWRRLLGAGRLLNEYGPTEATVGTCVFPVREAHEGVVPIGHSLPNMTMRVLDARRQLVPVGVVGELYVGGAGVARGYVGDPIRTAERFLPDPYGEPGARMYRTGDLVRWRADGAVEFVGRIDDQVKVRGYRIELGEIRAALTTHPGVSDAAVTVTDDQRLVAYIVGGDPDALGEWLNGTLPEYMIPSVFVALDRIPLTANGKLDRRALPDAEATTTDTYVAPRSETEESIAAIWGQVLGLDKVGVEDNFFDLGGHSIKAIALVGALRVEGFEAAVSDVFRHRTVAGLATALGADGGTDEVDRSAPTAVAPFALVSARVRDSLPEDVVDAYPLSQVQLGMVLEMLADDGLNKYHNTSTFRIKDGRPFDEDALAHAARTVVERHEMLRTSIELEDFEVPLQLVHATADASVVVRDLRGSSAEEFEEARRAHIARERGELFDLKRAPLLRISALVESDEAWHLGFTHCHAITEGWSQQSLLMEVLGLYHANAVGEEPETPQPAPVRYADFIAAELASLDSEKDRAYWRRIVEQHAPWSLPADWGTGLGLPREDFKLSVEFRDIEPALRALAAETGTSFKAVLLAAHLKVLSTLTHEEAFHTGVLYSARPEVPGVERVYGMYLNTLPFAHRRGARTWGELVRQVFDREAEVYGHRRHPLPAVQRLAGGRRLFDVMFRYQDFHQVDTGTVDVQAGAGDSSNEFTLSLANVPGRLVLRAISTGLSRANAERLAGMYRAVLEAMAVGPDGDAQATVVPEAERTQILQDWNDTEVEWE</sequence>
<dbReference type="SMART" id="SM00823">
    <property type="entry name" value="PKS_PP"/>
    <property type="match status" value="3"/>
</dbReference>
<feature type="domain" description="Carrier" evidence="5">
    <location>
        <begin position="2058"/>
        <end position="2132"/>
    </location>
</feature>
<dbReference type="PROSITE" id="PS00012">
    <property type="entry name" value="PHOSPHOPANTETHEINE"/>
    <property type="match status" value="3"/>
</dbReference>
<proteinExistence type="inferred from homology"/>
<dbReference type="FunFam" id="3.30.300.30:FF:000010">
    <property type="entry name" value="Enterobactin synthetase component F"/>
    <property type="match status" value="2"/>
</dbReference>
<dbReference type="PANTHER" id="PTHR45527:SF1">
    <property type="entry name" value="FATTY ACID SYNTHASE"/>
    <property type="match status" value="1"/>
</dbReference>
<dbReference type="InterPro" id="IPR006162">
    <property type="entry name" value="Ppantetheine_attach_site"/>
</dbReference>
<dbReference type="FunFam" id="3.40.50.980:FF:000001">
    <property type="entry name" value="Non-ribosomal peptide synthetase"/>
    <property type="match status" value="3"/>
</dbReference>
<comment type="similarity">
    <text evidence="2">Belongs to the ATP-dependent AMP-binding enzyme family.</text>
</comment>
<dbReference type="GO" id="GO:0008610">
    <property type="term" value="P:lipid biosynthetic process"/>
    <property type="evidence" value="ECO:0007669"/>
    <property type="project" value="UniProtKB-ARBA"/>
</dbReference>
<dbReference type="InterPro" id="IPR025110">
    <property type="entry name" value="AMP-bd_C"/>
</dbReference>
<evidence type="ECO:0000256" key="1">
    <source>
        <dbReference type="ARBA" id="ARBA00001957"/>
    </source>
</evidence>
<dbReference type="Pfam" id="PF00550">
    <property type="entry name" value="PP-binding"/>
    <property type="match status" value="3"/>
</dbReference>
<dbReference type="RefSeq" id="WP_369244672.1">
    <property type="nucleotide sequence ID" value="NZ_CP163443.1"/>
</dbReference>
<feature type="domain" description="Carrier" evidence="5">
    <location>
        <begin position="1021"/>
        <end position="1095"/>
    </location>
</feature>
<dbReference type="EMBL" id="CP163443">
    <property type="protein sequence ID" value="XDQ51341.1"/>
    <property type="molecule type" value="Genomic_DNA"/>
</dbReference>
<dbReference type="NCBIfam" id="TIGR01733">
    <property type="entry name" value="AA-adenyl-dom"/>
    <property type="match status" value="3"/>
</dbReference>
<dbReference type="Gene3D" id="3.30.559.10">
    <property type="entry name" value="Chloramphenicol acetyltransferase-like domain"/>
    <property type="match status" value="4"/>
</dbReference>
<dbReference type="CDD" id="cd17643">
    <property type="entry name" value="A_NRPS_Cytc1-like"/>
    <property type="match status" value="1"/>
</dbReference>
<dbReference type="InterPro" id="IPR029058">
    <property type="entry name" value="AB_hydrolase_fold"/>
</dbReference>
<dbReference type="GO" id="GO:0031177">
    <property type="term" value="F:phosphopantetheine binding"/>
    <property type="evidence" value="ECO:0007669"/>
    <property type="project" value="InterPro"/>
</dbReference>
<dbReference type="Pfam" id="PF00501">
    <property type="entry name" value="AMP-binding"/>
    <property type="match status" value="3"/>
</dbReference>
<dbReference type="CDD" id="cd19531">
    <property type="entry name" value="LCL_NRPS-like"/>
    <property type="match status" value="1"/>
</dbReference>
<dbReference type="InterPro" id="IPR000873">
    <property type="entry name" value="AMP-dep_synth/lig_dom"/>
</dbReference>
<dbReference type="InterPro" id="IPR045851">
    <property type="entry name" value="AMP-bd_C_sf"/>
</dbReference>
<dbReference type="Pfam" id="PF13193">
    <property type="entry name" value="AMP-binding_C"/>
    <property type="match status" value="3"/>
</dbReference>
<protein>
    <submittedName>
        <fullName evidence="6">Amino acid adenylation domain-containing protein</fullName>
    </submittedName>
</protein>
<keyword evidence="3" id="KW-0596">Phosphopantetheine</keyword>
<dbReference type="GO" id="GO:0003824">
    <property type="term" value="F:catalytic activity"/>
    <property type="evidence" value="ECO:0007669"/>
    <property type="project" value="InterPro"/>
</dbReference>
<dbReference type="NCBIfam" id="NF003417">
    <property type="entry name" value="PRK04813.1"/>
    <property type="match status" value="3"/>
</dbReference>
<evidence type="ECO:0000256" key="2">
    <source>
        <dbReference type="ARBA" id="ARBA00006432"/>
    </source>
</evidence>
<dbReference type="Pfam" id="PF00668">
    <property type="entry name" value="Condensation"/>
    <property type="match status" value="4"/>
</dbReference>
<dbReference type="SUPFAM" id="SSF47336">
    <property type="entry name" value="ACP-like"/>
    <property type="match status" value="3"/>
</dbReference>
<dbReference type="GO" id="GO:0043041">
    <property type="term" value="P:amino acid activation for nonribosomal peptide biosynthetic process"/>
    <property type="evidence" value="ECO:0007669"/>
    <property type="project" value="TreeGrafter"/>
</dbReference>
<gene>
    <name evidence="6" type="ORF">AB5J53_06600</name>
</gene>
<evidence type="ECO:0000259" key="5">
    <source>
        <dbReference type="PROSITE" id="PS50075"/>
    </source>
</evidence>
<keyword evidence="4" id="KW-0597">Phosphoprotein</keyword>
<dbReference type="GO" id="GO:0005737">
    <property type="term" value="C:cytoplasm"/>
    <property type="evidence" value="ECO:0007669"/>
    <property type="project" value="TreeGrafter"/>
</dbReference>
<dbReference type="FunFam" id="2.30.38.10:FF:000001">
    <property type="entry name" value="Non-ribosomal peptide synthetase PvdI"/>
    <property type="match status" value="2"/>
</dbReference>
<dbReference type="InterPro" id="IPR023213">
    <property type="entry name" value="CAT-like_dom_sf"/>
</dbReference>
<evidence type="ECO:0000256" key="3">
    <source>
        <dbReference type="ARBA" id="ARBA00022450"/>
    </source>
</evidence>
<evidence type="ECO:0000313" key="6">
    <source>
        <dbReference type="EMBL" id="XDQ51341.1"/>
    </source>
</evidence>
<dbReference type="GO" id="GO:0017000">
    <property type="term" value="P:antibiotic biosynthetic process"/>
    <property type="evidence" value="ECO:0007669"/>
    <property type="project" value="UniProtKB-ARBA"/>
</dbReference>
<comment type="cofactor">
    <cofactor evidence="1">
        <name>pantetheine 4'-phosphate</name>
        <dbReference type="ChEBI" id="CHEBI:47942"/>
    </cofactor>
</comment>
<dbReference type="InterPro" id="IPR010071">
    <property type="entry name" value="AA_adenyl_dom"/>
</dbReference>
<feature type="domain" description="Carrier" evidence="5">
    <location>
        <begin position="3095"/>
        <end position="3169"/>
    </location>
</feature>
<organism evidence="6">
    <name type="scientific">Streptomyces sp. R41</name>
    <dbReference type="NCBI Taxonomy" id="3238632"/>
    <lineage>
        <taxon>Bacteria</taxon>
        <taxon>Bacillati</taxon>
        <taxon>Actinomycetota</taxon>
        <taxon>Actinomycetes</taxon>
        <taxon>Kitasatosporales</taxon>
        <taxon>Streptomycetaceae</taxon>
        <taxon>Streptomyces</taxon>
    </lineage>
</organism>
<dbReference type="Gene3D" id="2.30.38.10">
    <property type="entry name" value="Luciferase, Domain 3"/>
    <property type="match status" value="2"/>
</dbReference>
<dbReference type="InterPro" id="IPR036736">
    <property type="entry name" value="ACP-like_sf"/>
</dbReference>
<dbReference type="FunFam" id="1.10.1200.10:FF:000005">
    <property type="entry name" value="Nonribosomal peptide synthetase 1"/>
    <property type="match status" value="3"/>
</dbReference>
<dbReference type="CDD" id="cd05930">
    <property type="entry name" value="A_NRPS"/>
    <property type="match status" value="2"/>
</dbReference>
<dbReference type="Gene3D" id="3.40.50.980">
    <property type="match status" value="4"/>
</dbReference>
<accession>A0AB39R9W7</accession>
<dbReference type="PANTHER" id="PTHR45527">
    <property type="entry name" value="NONRIBOSOMAL PEPTIDE SYNTHETASE"/>
    <property type="match status" value="1"/>
</dbReference>
<dbReference type="Gene3D" id="3.40.50.12780">
    <property type="entry name" value="N-terminal domain of ligase-like"/>
    <property type="match status" value="1"/>
</dbReference>
<dbReference type="InterPro" id="IPR001242">
    <property type="entry name" value="Condensation_dom"/>
</dbReference>
<dbReference type="FunFam" id="3.40.50.12780:FF:000012">
    <property type="entry name" value="Non-ribosomal peptide synthetase"/>
    <property type="match status" value="1"/>
</dbReference>
<dbReference type="GO" id="GO:0044550">
    <property type="term" value="P:secondary metabolite biosynthetic process"/>
    <property type="evidence" value="ECO:0007669"/>
    <property type="project" value="UniProtKB-ARBA"/>
</dbReference>
<reference evidence="6" key="1">
    <citation type="submission" date="2024-07" db="EMBL/GenBank/DDBJ databases">
        <authorList>
            <person name="Yu S.T."/>
        </authorList>
    </citation>
    <scope>NUCLEOTIDE SEQUENCE</scope>
    <source>
        <strain evidence="6">R41</strain>
    </source>
</reference>
<dbReference type="SUPFAM" id="SSF56801">
    <property type="entry name" value="Acetyl-CoA synthetase-like"/>
    <property type="match status" value="3"/>
</dbReference>
<dbReference type="PROSITE" id="PS50075">
    <property type="entry name" value="CARRIER"/>
    <property type="match status" value="3"/>
</dbReference>
<dbReference type="Gene3D" id="3.40.50.1820">
    <property type="entry name" value="alpha/beta hydrolase"/>
    <property type="match status" value="1"/>
</dbReference>
<evidence type="ECO:0000256" key="4">
    <source>
        <dbReference type="ARBA" id="ARBA00022553"/>
    </source>
</evidence>
<name>A0AB39R9W7_9ACTN</name>
<dbReference type="InterPro" id="IPR020806">
    <property type="entry name" value="PKS_PP-bd"/>
</dbReference>